<reference evidence="1" key="1">
    <citation type="submission" date="2022-07" db="EMBL/GenBank/DDBJ databases">
        <authorList>
            <person name="Macas J."/>
            <person name="Novak P."/>
            <person name="Neumann P."/>
        </authorList>
    </citation>
    <scope>NUCLEOTIDE SEQUENCE</scope>
</reference>
<dbReference type="EMBL" id="CAMAPF010000028">
    <property type="protein sequence ID" value="CAH9075030.1"/>
    <property type="molecule type" value="Genomic_DNA"/>
</dbReference>
<feature type="non-terminal residue" evidence="1">
    <location>
        <position position="9"/>
    </location>
</feature>
<proteinExistence type="predicted"/>
<accession>A0AAV0CFN1</accession>
<evidence type="ECO:0000313" key="1">
    <source>
        <dbReference type="EMBL" id="CAH9075030.1"/>
    </source>
</evidence>
<gene>
    <name evidence="1" type="ORF">CEPIT_LOCUS5204</name>
</gene>
<keyword evidence="2" id="KW-1185">Reference proteome</keyword>
<dbReference type="Proteomes" id="UP001152523">
    <property type="component" value="Unassembled WGS sequence"/>
</dbReference>
<evidence type="ECO:0000313" key="2">
    <source>
        <dbReference type="Proteomes" id="UP001152523"/>
    </source>
</evidence>
<name>A0AAV0CFN1_9ASTE</name>
<organism evidence="1 2">
    <name type="scientific">Cuscuta epithymum</name>
    <dbReference type="NCBI Taxonomy" id="186058"/>
    <lineage>
        <taxon>Eukaryota</taxon>
        <taxon>Viridiplantae</taxon>
        <taxon>Streptophyta</taxon>
        <taxon>Embryophyta</taxon>
        <taxon>Tracheophyta</taxon>
        <taxon>Spermatophyta</taxon>
        <taxon>Magnoliopsida</taxon>
        <taxon>eudicotyledons</taxon>
        <taxon>Gunneridae</taxon>
        <taxon>Pentapetalae</taxon>
        <taxon>asterids</taxon>
        <taxon>lamiids</taxon>
        <taxon>Solanales</taxon>
        <taxon>Convolvulaceae</taxon>
        <taxon>Cuscuteae</taxon>
        <taxon>Cuscuta</taxon>
        <taxon>Cuscuta subgen. Cuscuta</taxon>
    </lineage>
</organism>
<comment type="caution">
    <text evidence="1">The sequence shown here is derived from an EMBL/GenBank/DDBJ whole genome shotgun (WGS) entry which is preliminary data.</text>
</comment>
<sequence length="9" mass="979">MNMAGLTLE</sequence>
<protein>
    <submittedName>
        <fullName evidence="1">Uncharacterized protein</fullName>
    </submittedName>
</protein>